<protein>
    <submittedName>
        <fullName evidence="1">Uncharacterized protein</fullName>
    </submittedName>
</protein>
<evidence type="ECO:0000313" key="1">
    <source>
        <dbReference type="EMBL" id="KAG7335461.1"/>
    </source>
</evidence>
<dbReference type="Proteomes" id="UP000824219">
    <property type="component" value="Linkage Group LG01"/>
</dbReference>
<dbReference type="AlphaFoldDB" id="A0A9D3P7H1"/>
<evidence type="ECO:0000313" key="2">
    <source>
        <dbReference type="Proteomes" id="UP000824219"/>
    </source>
</evidence>
<reference evidence="1 2" key="1">
    <citation type="submission" date="2021-06" db="EMBL/GenBank/DDBJ databases">
        <title>Chromosome-level genome assembly of the red-tail catfish (Hemibagrus wyckioides).</title>
        <authorList>
            <person name="Shao F."/>
        </authorList>
    </citation>
    <scope>NUCLEOTIDE SEQUENCE [LARGE SCALE GENOMIC DNA]</scope>
    <source>
        <strain evidence="1">EC202008001</strain>
        <tissue evidence="1">Blood</tissue>
    </source>
</reference>
<comment type="caution">
    <text evidence="1">The sequence shown here is derived from an EMBL/GenBank/DDBJ whole genome shotgun (WGS) entry which is preliminary data.</text>
</comment>
<accession>A0A9D3P7H1</accession>
<name>A0A9D3P7H1_9TELE</name>
<organism evidence="1 2">
    <name type="scientific">Hemibagrus wyckioides</name>
    <dbReference type="NCBI Taxonomy" id="337641"/>
    <lineage>
        <taxon>Eukaryota</taxon>
        <taxon>Metazoa</taxon>
        <taxon>Chordata</taxon>
        <taxon>Craniata</taxon>
        <taxon>Vertebrata</taxon>
        <taxon>Euteleostomi</taxon>
        <taxon>Actinopterygii</taxon>
        <taxon>Neopterygii</taxon>
        <taxon>Teleostei</taxon>
        <taxon>Ostariophysi</taxon>
        <taxon>Siluriformes</taxon>
        <taxon>Bagridae</taxon>
        <taxon>Hemibagrus</taxon>
    </lineage>
</organism>
<sequence>MVPRRPASLSSNNWGVLKKVFLESFSDRKSHPLWTACKCQAESFRTVRKVGRALPFTPLVHEGAGNDSLVEDLDLILTGASPVRTSPVISRDRHVQHAPLRSGDAAIKILPTPTPRVASVTPILKAWTRSASEGTEIRQ</sequence>
<keyword evidence="2" id="KW-1185">Reference proteome</keyword>
<dbReference type="EMBL" id="JAHKSW010000001">
    <property type="protein sequence ID" value="KAG7335461.1"/>
    <property type="molecule type" value="Genomic_DNA"/>
</dbReference>
<proteinExistence type="predicted"/>
<gene>
    <name evidence="1" type="ORF">KOW79_000154</name>
</gene>